<keyword evidence="8" id="KW-1133">Transmembrane helix</keyword>
<dbReference type="AlphaFoldDB" id="A0A5B5VP99"/>
<keyword evidence="12" id="KW-1185">Reference proteome</keyword>
<feature type="transmembrane region" description="Helical" evidence="8">
    <location>
        <begin position="20"/>
        <end position="40"/>
    </location>
</feature>
<dbReference type="Pfam" id="PF13715">
    <property type="entry name" value="CarbopepD_reg_2"/>
    <property type="match status" value="1"/>
</dbReference>
<dbReference type="EMBL" id="BQOL01000001">
    <property type="protein sequence ID" value="GKI18892.1"/>
    <property type="molecule type" value="Genomic_DNA"/>
</dbReference>
<dbReference type="SUPFAM" id="SSF49464">
    <property type="entry name" value="Carboxypeptidase regulatory domain-like"/>
    <property type="match status" value="1"/>
</dbReference>
<reference evidence="10" key="2">
    <citation type="submission" date="2022-01" db="EMBL/GenBank/DDBJ databases">
        <title>Novel bile acid biosynthetic pathways are enriched in the microbiome of centenarians.</title>
        <authorList>
            <person name="Sato Y."/>
            <person name="Atarashi K."/>
            <person name="Plichta R.D."/>
            <person name="Arai Y."/>
            <person name="Sasajima S."/>
            <person name="Kearney M.S."/>
            <person name="Suda W."/>
            <person name="Takeshita K."/>
            <person name="Sasaki T."/>
            <person name="Okamoto S."/>
            <person name="Skelly N.A."/>
            <person name="Okamura Y."/>
            <person name="Vlamakis H."/>
            <person name="Li Y."/>
            <person name="Tanoue T."/>
            <person name="Takei H."/>
            <person name="Nittono H."/>
            <person name="Narushima S."/>
            <person name="Irie J."/>
            <person name="Itoh H."/>
            <person name="Moriya K."/>
            <person name="Sugiura Y."/>
            <person name="Suematsu M."/>
            <person name="Moritoki N."/>
            <person name="Shibata S."/>
            <person name="Littman R.D."/>
            <person name="Fischbach A.M."/>
            <person name="Uwamino Y."/>
            <person name="Inoue T."/>
            <person name="Honda A."/>
            <person name="Hattori M."/>
            <person name="Murai T."/>
            <person name="Xavier J.R."/>
            <person name="Hirose N."/>
            <person name="Honda K."/>
        </authorList>
    </citation>
    <scope>NUCLEOTIDE SEQUENCE</scope>
    <source>
        <strain evidence="10">CE91-St16</strain>
    </source>
</reference>
<dbReference type="InterPro" id="IPR037066">
    <property type="entry name" value="Plug_dom_sf"/>
</dbReference>
<evidence type="ECO:0000256" key="6">
    <source>
        <dbReference type="ARBA" id="ARBA00023237"/>
    </source>
</evidence>
<evidence type="ECO:0000256" key="7">
    <source>
        <dbReference type="PROSITE-ProRule" id="PRU01360"/>
    </source>
</evidence>
<evidence type="ECO:0000256" key="4">
    <source>
        <dbReference type="ARBA" id="ARBA00022692"/>
    </source>
</evidence>
<evidence type="ECO:0000256" key="8">
    <source>
        <dbReference type="SAM" id="Phobius"/>
    </source>
</evidence>
<comment type="similarity">
    <text evidence="7">Belongs to the TonB-dependent receptor family.</text>
</comment>
<dbReference type="Gene3D" id="2.60.40.1120">
    <property type="entry name" value="Carboxypeptidase-like, regulatory domain"/>
    <property type="match status" value="1"/>
</dbReference>
<evidence type="ECO:0000313" key="10">
    <source>
        <dbReference type="EMBL" id="GKI18892.1"/>
    </source>
</evidence>
<keyword evidence="4 7" id="KW-0812">Transmembrane</keyword>
<keyword evidence="5 7" id="KW-0472">Membrane</keyword>
<evidence type="ECO:0000313" key="11">
    <source>
        <dbReference type="EMBL" id="KAA3159428.1"/>
    </source>
</evidence>
<dbReference type="InterPro" id="IPR008969">
    <property type="entry name" value="CarboxyPept-like_regulatory"/>
</dbReference>
<evidence type="ECO:0000256" key="1">
    <source>
        <dbReference type="ARBA" id="ARBA00004571"/>
    </source>
</evidence>
<dbReference type="GO" id="GO:0009279">
    <property type="term" value="C:cell outer membrane"/>
    <property type="evidence" value="ECO:0007669"/>
    <property type="project" value="UniProtKB-SubCell"/>
</dbReference>
<proteinExistence type="inferred from homology"/>
<dbReference type="InterPro" id="IPR036942">
    <property type="entry name" value="Beta-barrel_TonB_sf"/>
</dbReference>
<evidence type="ECO:0000313" key="12">
    <source>
        <dbReference type="Proteomes" id="UP000324870"/>
    </source>
</evidence>
<keyword evidence="2 7" id="KW-0813">Transport</keyword>
<evidence type="ECO:0000256" key="2">
    <source>
        <dbReference type="ARBA" id="ARBA00022448"/>
    </source>
</evidence>
<accession>A0A5B5VP99</accession>
<keyword evidence="3 7" id="KW-1134">Transmembrane beta strand</keyword>
<dbReference type="Gene3D" id="2.40.170.20">
    <property type="entry name" value="TonB-dependent receptor, beta-barrel domain"/>
    <property type="match status" value="1"/>
</dbReference>
<dbReference type="Pfam" id="PF07715">
    <property type="entry name" value="Plug"/>
    <property type="match status" value="1"/>
</dbReference>
<dbReference type="NCBIfam" id="TIGR04057">
    <property type="entry name" value="SusC_RagA_signa"/>
    <property type="match status" value="1"/>
</dbReference>
<dbReference type="Proteomes" id="UP000324870">
    <property type="component" value="Unassembled WGS sequence"/>
</dbReference>
<dbReference type="InterPro" id="IPR039426">
    <property type="entry name" value="TonB-dep_rcpt-like"/>
</dbReference>
<feature type="domain" description="TonB-dependent receptor plug" evidence="9">
    <location>
        <begin position="221"/>
        <end position="347"/>
    </location>
</feature>
<sequence length="1117" mass="123316">MTNFDKFKTYCRKFCVQTRLAVRISLSITAITTFATQAAAQNNPQEIRLDFNDAALSQVLKSIETQSRYTFFYNNDIDVTQSVSAHIASSDINSVVTAVLKGTDIAHRITDNRVVLFVGGGDAADDQERSISGKVTDAAGLPLVGVTVLVTGTNFAAVTDVNGGYTVRVPGSGAEIVYSYIGYQSQQRIVGSQTVINLALQESTAEIGAVVVTALGIKRDQKSLTYNVQQIAGDDISIVKDVSVVNSLVGKVAGVRINQSSSGTGGSTRVVMRGAKSLFGDNNVLYVLNGIPMMSLRSTQSDNYYEGAGVGDSDGISSINPDDIESLSVLTGASAAALYGNRGANGVILITTKKGSADHSTHVSYSNNTTFSNPFVTHQFQNTYGRQSGDFKSWGEKLGKPSSYDPNDFFQTGYNTQNTVSVASSSERSQSFVSAGSVNSRGIIPNNEYSRYNFTIRHGRELVKDKLELDTDFFFTKSESQNGVAQGLYYNPLLPVYLFPPSENFERLKTYEIYDSGRNFATMYWPYSNTGLDALSQNPYWITNRNMFNTTQNRYIVSGSLKWKITDWINLSGRIRMDHADTDYERKLYASTPGLFCQSKGHYREQKMTNNALYADVLLNIDKQLSDDFRLTANIGASLYDEKYDMMGQSGNLLRLANFFHVSNINMSDPTTEMTREHIRQQTQAVYGSVQVGFRNFVYVDASVRSDWFSTLAGTPSMSSVYPSVGASLILSELIPQNKILNYWKIRGSYAGVGNPPSPYLTYTYIPLEDQNISTDGFAAASHLKPELTKSFEIGTELRMFNNKLSLEFTYYNTNTHNQLFKYEIPSSSGYSYAYANAGKVNNRGIELKAGFNQNIGPVKWETTLTYTRNRNEIKELLDEYVTDPVTGTTVKAPQEFIVSTAESYRMVLTKGGTMGDIYATHLKQDPNGYIYVNPMTNGIEIEPNSYVKVGSIDPKYTLGWRNSFSWKGLNLGFLIDARVGGVVVSGTEAMMDQYGVSKSTARDRDNGGAIVNGGRMDAKTFYSVAASGTTGVLSNYVYSATNVRLRELSLSYTLPALARERLRITLSLIANNVLMLHNEAPFDPELTSNTGTYYQGFDYFMPPSLRSWGFGVKVNF</sequence>
<dbReference type="EMBL" id="VVND01000009">
    <property type="protein sequence ID" value="KAA3159428.1"/>
    <property type="molecule type" value="Genomic_DNA"/>
</dbReference>
<dbReference type="RefSeq" id="WP_130062963.1">
    <property type="nucleotide sequence ID" value="NZ_AP025581.1"/>
</dbReference>
<evidence type="ECO:0000256" key="3">
    <source>
        <dbReference type="ARBA" id="ARBA00022452"/>
    </source>
</evidence>
<protein>
    <submittedName>
        <fullName evidence="10">SusC/RagA family TonB-linked outer membrane protein</fullName>
    </submittedName>
</protein>
<evidence type="ECO:0000313" key="13">
    <source>
        <dbReference type="Proteomes" id="UP001055105"/>
    </source>
</evidence>
<comment type="caution">
    <text evidence="10">The sequence shown here is derived from an EMBL/GenBank/DDBJ whole genome shotgun (WGS) entry which is preliminary data.</text>
</comment>
<dbReference type="Proteomes" id="UP001055105">
    <property type="component" value="Unassembled WGS sequence"/>
</dbReference>
<keyword evidence="6 7" id="KW-0998">Cell outer membrane</keyword>
<reference evidence="11 12" key="1">
    <citation type="journal article" date="2019" name="Nat. Med.">
        <title>A library of human gut bacterial isolates paired with longitudinal multiomics data enables mechanistic microbiome research.</title>
        <authorList>
            <person name="Poyet M."/>
            <person name="Groussin M."/>
            <person name="Gibbons S.M."/>
            <person name="Avila-Pacheco J."/>
            <person name="Jiang X."/>
            <person name="Kearney S.M."/>
            <person name="Perrotta A.R."/>
            <person name="Berdy B."/>
            <person name="Zhao S."/>
            <person name="Lieberman T.D."/>
            <person name="Swanson P.K."/>
            <person name="Smith M."/>
            <person name="Roesemann S."/>
            <person name="Alexander J.E."/>
            <person name="Rich S.A."/>
            <person name="Livny J."/>
            <person name="Vlamakis H."/>
            <person name="Clish C."/>
            <person name="Bullock K."/>
            <person name="Deik A."/>
            <person name="Scott J."/>
            <person name="Pierce K.A."/>
            <person name="Xavier R.J."/>
            <person name="Alm E.J."/>
        </authorList>
    </citation>
    <scope>NUCLEOTIDE SEQUENCE [LARGE SCALE GENOMIC DNA]</scope>
    <source>
        <strain evidence="11 12">BIOML-A1</strain>
    </source>
</reference>
<evidence type="ECO:0000256" key="5">
    <source>
        <dbReference type="ARBA" id="ARBA00023136"/>
    </source>
</evidence>
<dbReference type="PROSITE" id="PS52016">
    <property type="entry name" value="TONB_DEPENDENT_REC_3"/>
    <property type="match status" value="1"/>
</dbReference>
<dbReference type="InterPro" id="IPR023997">
    <property type="entry name" value="TonB-dep_OMP_SusC/RagA_CS"/>
</dbReference>
<dbReference type="Gene3D" id="2.170.130.10">
    <property type="entry name" value="TonB-dependent receptor, plug domain"/>
    <property type="match status" value="1"/>
</dbReference>
<dbReference type="SUPFAM" id="SSF56935">
    <property type="entry name" value="Porins"/>
    <property type="match status" value="1"/>
</dbReference>
<organism evidence="10 13">
    <name type="scientific">Alistipes finegoldii</name>
    <dbReference type="NCBI Taxonomy" id="214856"/>
    <lineage>
        <taxon>Bacteria</taxon>
        <taxon>Pseudomonadati</taxon>
        <taxon>Bacteroidota</taxon>
        <taxon>Bacteroidia</taxon>
        <taxon>Bacteroidales</taxon>
        <taxon>Rikenellaceae</taxon>
        <taxon>Alistipes</taxon>
    </lineage>
</organism>
<dbReference type="InterPro" id="IPR012910">
    <property type="entry name" value="Plug_dom"/>
</dbReference>
<name>A0A5B5VP99_9BACT</name>
<comment type="subcellular location">
    <subcellularLocation>
        <location evidence="1 7">Cell outer membrane</location>
        <topology evidence="1 7">Multi-pass membrane protein</topology>
    </subcellularLocation>
</comment>
<dbReference type="NCBIfam" id="TIGR04056">
    <property type="entry name" value="OMP_RagA_SusC"/>
    <property type="match status" value="1"/>
</dbReference>
<evidence type="ECO:0000259" key="9">
    <source>
        <dbReference type="Pfam" id="PF07715"/>
    </source>
</evidence>
<dbReference type="InterPro" id="IPR023996">
    <property type="entry name" value="TonB-dep_OMP_SusC/RagA"/>
</dbReference>
<gene>
    <name evidence="10" type="ORF">CE91St16_18000</name>
    <name evidence="11" type="ORF">F2A26_07190</name>
</gene>